<reference evidence="1 2" key="1">
    <citation type="submission" date="2012-10" db="EMBL/GenBank/DDBJ databases">
        <title>Genome sequence of Vibrio Cholerae HENC-02.</title>
        <authorList>
            <person name="Eppinger M."/>
            <person name="Hasan N.A."/>
            <person name="Sengamalay N."/>
            <person name="Hine E."/>
            <person name="Su Q."/>
            <person name="Daugherty S.C."/>
            <person name="Young S."/>
            <person name="Sadzewicz L."/>
            <person name="Tallon L."/>
            <person name="Cebula T.A."/>
            <person name="Ravel J."/>
            <person name="Colwell R.R."/>
        </authorList>
    </citation>
    <scope>NUCLEOTIDE SEQUENCE [LARGE SCALE GENOMIC DNA]</scope>
    <source>
        <strain evidence="1 2">HENC-02</strain>
    </source>
</reference>
<keyword evidence="1" id="KW-0378">Hydrolase</keyword>
<dbReference type="EC" id="3.1.3.23" evidence="1"/>
<organism evidence="1 2">
    <name type="scientific">Vibrio harveyi</name>
    <name type="common">Beneckea harveyi</name>
    <dbReference type="NCBI Taxonomy" id="669"/>
    <lineage>
        <taxon>Bacteria</taxon>
        <taxon>Pseudomonadati</taxon>
        <taxon>Pseudomonadota</taxon>
        <taxon>Gammaproteobacteria</taxon>
        <taxon>Vibrionales</taxon>
        <taxon>Vibrionaceae</taxon>
        <taxon>Vibrio</taxon>
    </lineage>
</organism>
<name>A0A454D552_VIBHA</name>
<protein>
    <submittedName>
        <fullName evidence="1">Putative phosphatase</fullName>
        <ecNumber evidence="1">3.1.3.23</ecNumber>
    </submittedName>
</protein>
<sequence length="12" mass="1338">MITIPFAGLLFD</sequence>
<comment type="caution">
    <text evidence="1">The sequence shown here is derived from an EMBL/GenBank/DDBJ whole genome shotgun (WGS) entry which is preliminary data.</text>
</comment>
<accession>A0A454D552</accession>
<dbReference type="Proteomes" id="UP000008367">
    <property type="component" value="Unassembled WGS sequence"/>
</dbReference>
<evidence type="ECO:0000313" key="1">
    <source>
        <dbReference type="EMBL" id="EKM33819.1"/>
    </source>
</evidence>
<gene>
    <name evidence="1" type="primary">yfbT</name>
    <name evidence="1" type="ORF">VCHENC02_0781A</name>
</gene>
<dbReference type="GO" id="GO:0050308">
    <property type="term" value="F:sugar-phosphatase activity"/>
    <property type="evidence" value="ECO:0007669"/>
    <property type="project" value="UniProtKB-EC"/>
</dbReference>
<feature type="non-terminal residue" evidence="1">
    <location>
        <position position="12"/>
    </location>
</feature>
<proteinExistence type="predicted"/>
<evidence type="ECO:0000313" key="2">
    <source>
        <dbReference type="Proteomes" id="UP000008367"/>
    </source>
</evidence>
<dbReference type="EMBL" id="AJSR01000094">
    <property type="protein sequence ID" value="EKM33819.1"/>
    <property type="molecule type" value="Genomic_DNA"/>
</dbReference>